<feature type="transmembrane region" description="Helical" evidence="1">
    <location>
        <begin position="106"/>
        <end position="126"/>
    </location>
</feature>
<reference evidence="2 3" key="1">
    <citation type="submission" date="2007-04" db="EMBL/GenBank/DDBJ databases">
        <authorList>
            <person name="Fulton L."/>
            <person name="Clifton S."/>
            <person name="Fulton B."/>
            <person name="Xu J."/>
            <person name="Minx P."/>
            <person name="Pepin K.H."/>
            <person name="Johnson M."/>
            <person name="Thiruvilangam P."/>
            <person name="Bhonagiri V."/>
            <person name="Nash W.E."/>
            <person name="Mardis E.R."/>
            <person name="Wilson R.K."/>
        </authorList>
    </citation>
    <scope>NUCLEOTIDE SEQUENCE [LARGE SCALE GENOMIC DNA]</scope>
    <source>
        <strain evidence="2 3">ATCC 29799</strain>
    </source>
</reference>
<feature type="transmembrane region" description="Helical" evidence="1">
    <location>
        <begin position="79"/>
        <end position="99"/>
    </location>
</feature>
<organism evidence="2 3">
    <name type="scientific">Pseudoflavonifractor capillosus ATCC 29799</name>
    <dbReference type="NCBI Taxonomy" id="411467"/>
    <lineage>
        <taxon>Bacteria</taxon>
        <taxon>Bacillati</taxon>
        <taxon>Bacillota</taxon>
        <taxon>Clostridia</taxon>
        <taxon>Eubacteriales</taxon>
        <taxon>Oscillospiraceae</taxon>
        <taxon>Pseudoflavonifractor</taxon>
    </lineage>
</organism>
<dbReference type="AlphaFoldDB" id="A6NQK8"/>
<accession>A6NQK8</accession>
<dbReference type="EMBL" id="AAXG02000004">
    <property type="protein sequence ID" value="EDN01814.1"/>
    <property type="molecule type" value="Genomic_DNA"/>
</dbReference>
<dbReference type="STRING" id="411467.BACCAP_00480"/>
<feature type="transmembrane region" description="Helical" evidence="1">
    <location>
        <begin position="55"/>
        <end position="73"/>
    </location>
</feature>
<keyword evidence="1" id="KW-0472">Membrane</keyword>
<dbReference type="Proteomes" id="UP000003639">
    <property type="component" value="Unassembled WGS sequence"/>
</dbReference>
<keyword evidence="3" id="KW-1185">Reference proteome</keyword>
<gene>
    <name evidence="2" type="ORF">BACCAP_00480</name>
</gene>
<keyword evidence="1" id="KW-1133">Transmembrane helix</keyword>
<sequence>MALALICLLVALFSVSGSIPFELYSLSFWPELTACIAVGLGSKALFVRPLEGSRLLTGCICALIGLMGVLHLLCMLTQRYFPFDYLLPCLLLLMLGLGLTEQDRLLRLFCLGGAGALVLVLLVLLFSVILPVLPQLALCWCYLCAAMAVAKGRFPA</sequence>
<evidence type="ECO:0000256" key="1">
    <source>
        <dbReference type="SAM" id="Phobius"/>
    </source>
</evidence>
<reference evidence="2 3" key="2">
    <citation type="submission" date="2007-06" db="EMBL/GenBank/DDBJ databases">
        <title>Draft genome sequence of Pseudoflavonifractor capillosus ATCC 29799.</title>
        <authorList>
            <person name="Sudarsanam P."/>
            <person name="Ley R."/>
            <person name="Guruge J."/>
            <person name="Turnbaugh P.J."/>
            <person name="Mahowald M."/>
            <person name="Liep D."/>
            <person name="Gordon J."/>
        </authorList>
    </citation>
    <scope>NUCLEOTIDE SEQUENCE [LARGE SCALE GENOMIC DNA]</scope>
    <source>
        <strain evidence="2 3">ATCC 29799</strain>
    </source>
</reference>
<evidence type="ECO:0000313" key="3">
    <source>
        <dbReference type="Proteomes" id="UP000003639"/>
    </source>
</evidence>
<protein>
    <submittedName>
        <fullName evidence="2">Uncharacterized protein</fullName>
    </submittedName>
</protein>
<keyword evidence="1" id="KW-0812">Transmembrane</keyword>
<proteinExistence type="predicted"/>
<comment type="caution">
    <text evidence="2">The sequence shown here is derived from an EMBL/GenBank/DDBJ whole genome shotgun (WGS) entry which is preliminary data.</text>
</comment>
<evidence type="ECO:0000313" key="2">
    <source>
        <dbReference type="EMBL" id="EDN01814.1"/>
    </source>
</evidence>
<feature type="transmembrane region" description="Helical" evidence="1">
    <location>
        <begin position="27"/>
        <end position="46"/>
    </location>
</feature>
<name>A6NQK8_9FIRM</name>